<dbReference type="GO" id="GO:0046920">
    <property type="term" value="F:alpha-(1-&gt;3)-fucosyltransferase activity"/>
    <property type="evidence" value="ECO:0007669"/>
    <property type="project" value="TreeGrafter"/>
</dbReference>
<dbReference type="PANTHER" id="PTHR11929">
    <property type="entry name" value="ALPHA- 1,3 -FUCOSYLTRANSFERASE"/>
    <property type="match status" value="1"/>
</dbReference>
<comment type="similarity">
    <text evidence="1">Belongs to the glycosyltransferase 10 family.</text>
</comment>
<organism evidence="5">
    <name type="scientific">viral metagenome</name>
    <dbReference type="NCBI Taxonomy" id="1070528"/>
    <lineage>
        <taxon>unclassified sequences</taxon>
        <taxon>metagenomes</taxon>
        <taxon>organismal metagenomes</taxon>
    </lineage>
</organism>
<dbReference type="Gene3D" id="3.90.550.10">
    <property type="entry name" value="Spore Coat Polysaccharide Biosynthesis Protein SpsA, Chain A"/>
    <property type="match status" value="1"/>
</dbReference>
<dbReference type="InterPro" id="IPR038577">
    <property type="entry name" value="GT10-like_C_sf"/>
</dbReference>
<dbReference type="PANTHER" id="PTHR11929:SF194">
    <property type="entry name" value="ALPHA-(1,3)-FUCOSYLTRANSFERASE 10"/>
    <property type="match status" value="1"/>
</dbReference>
<name>A0A6C0EY09_9ZZZZ</name>
<evidence type="ECO:0000256" key="3">
    <source>
        <dbReference type="ARBA" id="ARBA00022679"/>
    </source>
</evidence>
<reference evidence="5" key="1">
    <citation type="journal article" date="2020" name="Nature">
        <title>Giant virus diversity and host interactions through global metagenomics.</title>
        <authorList>
            <person name="Schulz F."/>
            <person name="Roux S."/>
            <person name="Paez-Espino D."/>
            <person name="Jungbluth S."/>
            <person name="Walsh D.A."/>
            <person name="Denef V.J."/>
            <person name="McMahon K.D."/>
            <person name="Konstantinidis K.T."/>
            <person name="Eloe-Fadrosh E.A."/>
            <person name="Kyrpides N.C."/>
            <person name="Woyke T."/>
        </authorList>
    </citation>
    <scope>NUCLEOTIDE SEQUENCE</scope>
    <source>
        <strain evidence="5">GVMAG-M-3300009161-34</strain>
    </source>
</reference>
<dbReference type="Gene3D" id="3.40.50.11660">
    <property type="entry name" value="Glycosyl transferase family 10, C-terminal domain"/>
    <property type="match status" value="1"/>
</dbReference>
<dbReference type="AlphaFoldDB" id="A0A6C0EY09"/>
<feature type="domain" description="Fucosyltransferase C-terminal" evidence="4">
    <location>
        <begin position="392"/>
        <end position="521"/>
    </location>
</feature>
<dbReference type="GO" id="GO:0016020">
    <property type="term" value="C:membrane"/>
    <property type="evidence" value="ECO:0007669"/>
    <property type="project" value="InterPro"/>
</dbReference>
<proteinExistence type="inferred from homology"/>
<dbReference type="EMBL" id="MN738959">
    <property type="protein sequence ID" value="QHT33189.1"/>
    <property type="molecule type" value="Genomic_DNA"/>
</dbReference>
<protein>
    <recommendedName>
        <fullName evidence="4">Fucosyltransferase C-terminal domain-containing protein</fullName>
    </recommendedName>
</protein>
<dbReference type="Pfam" id="PF00852">
    <property type="entry name" value="Glyco_transf_10"/>
    <property type="match status" value="1"/>
</dbReference>
<evidence type="ECO:0000256" key="2">
    <source>
        <dbReference type="ARBA" id="ARBA00022676"/>
    </source>
</evidence>
<dbReference type="InterPro" id="IPR055270">
    <property type="entry name" value="Glyco_tran_10_C"/>
</dbReference>
<keyword evidence="2" id="KW-0328">Glycosyltransferase</keyword>
<dbReference type="InterPro" id="IPR029044">
    <property type="entry name" value="Nucleotide-diphossugar_trans"/>
</dbReference>
<dbReference type="InterPro" id="IPR001503">
    <property type="entry name" value="Glyco_trans_10"/>
</dbReference>
<evidence type="ECO:0000259" key="4">
    <source>
        <dbReference type="Pfam" id="PF00852"/>
    </source>
</evidence>
<keyword evidence="3" id="KW-0808">Transferase</keyword>
<dbReference type="SUPFAM" id="SSF53756">
    <property type="entry name" value="UDP-Glycosyltransferase/glycogen phosphorylase"/>
    <property type="match status" value="1"/>
</dbReference>
<accession>A0A6C0EY09</accession>
<evidence type="ECO:0000256" key="1">
    <source>
        <dbReference type="ARBA" id="ARBA00008919"/>
    </source>
</evidence>
<sequence>MISIVALINIVEWIKNSDNDNYIHIEEAIHSVVQQTYKKWELRIVLYGYDNTNIHNIAYANKLTYELKKYETKYNSKFETDTGVEKDEYKIIIINYPDVDEYTEALSKVVDEKCIYDYIALLDTMDIWTPNKLEIQASKLAEFKRIEVLGTKSVYNDEVSNIPLDGLYNYNLFKINPFINSTVIFKRGILKYLELCEISAHKGCELNVLWIQNAIQQGVLYNISDITVKHTSPLSLESYNMCYATDDFRRIVENIKRKYIRIKFFSDYCVSGHCKKNYENIGLYNPVEYYGKHKKIYFTTTETYTHAILLNCPVPPNLHVEKTNVVGFAQEPPDNSYLRLNHNNFIQYAIEHIGKYFIGSVGNLPSTTFIGNHGFLFHDIPPPINTLIPSNQKPKLMSIMVSYKKNTTGHIYRHALVSHILKYNWPIDIWGNGADEYRRKKVVGMGMGIGMGATSDGENSQYIKGNFNSMSEMCKEYAFTIAIENTSHDHYFTEKLINPLIYNTIPIYWGCKKVNEYFPKHTIRLTGNINTDIVLIHRVLRNPQYYRNEYKINRDSVLEKVNLITNIDKIFDI</sequence>
<evidence type="ECO:0000313" key="5">
    <source>
        <dbReference type="EMBL" id="QHT33189.1"/>
    </source>
</evidence>
<dbReference type="SUPFAM" id="SSF53448">
    <property type="entry name" value="Nucleotide-diphospho-sugar transferases"/>
    <property type="match status" value="1"/>
</dbReference>